<keyword evidence="28" id="KW-1185">Reference proteome</keyword>
<dbReference type="Pfam" id="PF00053">
    <property type="entry name" value="EGF_laminin"/>
    <property type="match status" value="11"/>
</dbReference>
<keyword evidence="2" id="KW-0964">Secreted</keyword>
<feature type="domain" description="Laminin N-terminal" evidence="26">
    <location>
        <begin position="19"/>
        <end position="259"/>
    </location>
</feature>
<feature type="disulfide bond" evidence="21">
    <location>
        <begin position="937"/>
        <end position="951"/>
    </location>
</feature>
<dbReference type="InterPro" id="IPR056863">
    <property type="entry name" value="LMN_ATRN_NET-like_EGF"/>
</dbReference>
<keyword evidence="9 21" id="KW-1015">Disulfide bond</keyword>
<dbReference type="SMART" id="SM00181">
    <property type="entry name" value="EGF"/>
    <property type="match status" value="8"/>
</dbReference>
<proteinExistence type="predicted"/>
<keyword evidence="5" id="KW-0677">Repeat</keyword>
<evidence type="ECO:0000256" key="9">
    <source>
        <dbReference type="ARBA" id="ARBA00023157"/>
    </source>
</evidence>
<evidence type="ECO:0000256" key="5">
    <source>
        <dbReference type="ARBA" id="ARBA00022737"/>
    </source>
</evidence>
<evidence type="ECO:0000256" key="18">
    <source>
        <dbReference type="ARBA" id="ARBA00082919"/>
    </source>
</evidence>
<feature type="domain" description="Laminin EGF-like" evidence="24">
    <location>
        <begin position="1065"/>
        <end position="1121"/>
    </location>
</feature>
<evidence type="ECO:0000313" key="28">
    <source>
        <dbReference type="Proteomes" id="UP000694546"/>
    </source>
</evidence>
<evidence type="ECO:0000256" key="19">
    <source>
        <dbReference type="ARBA" id="ARBA00083431"/>
    </source>
</evidence>
<dbReference type="GO" id="GO:0005606">
    <property type="term" value="C:laminin-1 complex"/>
    <property type="evidence" value="ECO:0007669"/>
    <property type="project" value="UniProtKB-ARBA"/>
</dbReference>
<dbReference type="Proteomes" id="UP000694546">
    <property type="component" value="Chromosome 9"/>
</dbReference>
<dbReference type="Pfam" id="PF21199">
    <property type="entry name" value="LAMININ_IV_B"/>
    <property type="match status" value="1"/>
</dbReference>
<evidence type="ECO:0000256" key="22">
    <source>
        <dbReference type="SAM" id="Coils"/>
    </source>
</evidence>
<organism evidence="27 28">
    <name type="scientific">Gadus morhua</name>
    <name type="common">Atlantic cod</name>
    <dbReference type="NCBI Taxonomy" id="8049"/>
    <lineage>
        <taxon>Eukaryota</taxon>
        <taxon>Metazoa</taxon>
        <taxon>Chordata</taxon>
        <taxon>Craniata</taxon>
        <taxon>Vertebrata</taxon>
        <taxon>Euteleostomi</taxon>
        <taxon>Actinopterygii</taxon>
        <taxon>Neopterygii</taxon>
        <taxon>Teleostei</taxon>
        <taxon>Neoteleostei</taxon>
        <taxon>Acanthomorphata</taxon>
        <taxon>Zeiogadaria</taxon>
        <taxon>Gadariae</taxon>
        <taxon>Gadiformes</taxon>
        <taxon>Gadoidei</taxon>
        <taxon>Gadidae</taxon>
        <taxon>Gadus</taxon>
    </lineage>
</organism>
<evidence type="ECO:0000256" key="23">
    <source>
        <dbReference type="SAM" id="SignalP"/>
    </source>
</evidence>
<feature type="disulfide bond" evidence="21">
    <location>
        <begin position="1037"/>
        <end position="1046"/>
    </location>
</feature>
<feature type="disulfide bond" evidence="21">
    <location>
        <begin position="465"/>
        <end position="474"/>
    </location>
</feature>
<dbReference type="PANTHER" id="PTHR10574">
    <property type="entry name" value="NETRIN/LAMININ-RELATED"/>
    <property type="match status" value="1"/>
</dbReference>
<keyword evidence="11 21" id="KW-0424">Laminin EGF-like domain</keyword>
<dbReference type="PROSITE" id="PS51117">
    <property type="entry name" value="LAMININ_NTER"/>
    <property type="match status" value="1"/>
</dbReference>
<dbReference type="CDD" id="cd00055">
    <property type="entry name" value="EGF_Lam"/>
    <property type="match status" value="10"/>
</dbReference>
<dbReference type="FunFam" id="2.10.25.10:FF:000065">
    <property type="entry name" value="Laminin subunit beta 1"/>
    <property type="match status" value="1"/>
</dbReference>
<sequence>LGLPILLSTVLLLSREECHGSSCNPQLGDLMVGRAAQLSASSTCGLDGPQNYCIIGYLEEEQKCFTCDSRQPYDRHSNPDSHLIENAITIFDPERRMRWWQSEPGVNQVSIQLNLETLFQFSHLVLTFKSFRPAAMLVERSKDFGHTWKVFRYYAEDCAAHFPWVSAEPSDSVDDVVCDSRYSGSQPSTDGEVVLKALDPIFDIEDPYAPNIQELITLTNIRVNFTRLFTLGDTLLGRRRRNPQDKYYYALYDMVVRGSCFCNGHASRCRPVDAGRGDVFNEPGMVHGRCVCQHNTAGDNCERCEDLYNDAPWRPGSDHEPHTCRRCNCHGHSEQCRFDPARYEATGRLSGGVCVDCRNERVGPRCEQCRPYQYQDPFKALEDPRGCIPCDCDPVGSQGGGLCESATGQCVCKENVEGQRCDRCKYGFYGLREDDPAGCQMCLCNSQGTMPSAHQCDQVTGECMCEPLATGRYCDECLPGYWGLGNTVHRCAPCDCDSGGAVGSSCSAEDGKCECLPNMAGRRCNDPAHGYFLPPLDYFLYEAEFAGPLQGISSSSLVCDIRTVHNVNPSALPKCEKYFREQGYDFKYSNGRLVLVRKTKRQARRRRQGEQRTISLEPGSPLQIVPRQRTADRQVTWTGPGFVRVRDGAGLRFTVDNLPSSLDYQLVVRYESESPDDWLASISVVPLSPGDGVCPSDPTESKTLRLPGNSRSAIVDQPVCLNAGGRYFVDITFRKEQTSNPQFSSHILIDSMGLIPRIESVQDLCSRSDLDSYRRFRCIHLAAEAGQQEQWPEVCEELVKSLSARINGAVACRCNIHGSVGQSCSKVGGLCECKPNVIGRCCETCAPLTFGFGPGGCEPCACDPRGALSELCDQVRGQCPCRAEVAGRSCDRCRPGYWGFPLCRPCECNGLAELCDQDTGSCLQCRENSAGHSCERCVEGYHGDPVSRKPCEPCSCPDILGSGKFFASFCNREPESGSLICNCLQGHTGPRCDSCSAGFYGDLAAPGALCEQCLCNNNIDPEDSAACDRVTGECLRCLHHTQGAHCQECRPGYYGDALEHSCKECSCDRRGTEVTKCPLGSPCFCQPQSGQCPCRPGATGALCDECADGFWNIGGASGCQPCNCDPANSLDNVCDKVWMLDFITSCDCDLGGSERPACDPDTGECLCRVGVTGIFCDECAPGFQQTFPACAPCHACNEIWRLNISEVQKASQKMKVLIPRQGNQSGHERQNQRMTKMESSLDRLANLTGGSPALLGDVERLWLNVRQLKDSIDPNLILVDTTPLLNTEIDNIRKDFNNLLQRLRDQNPDDPDVDTEEVEGPSKILNPSLYDFMAEEKKVQDADTAVEDSMNTRQALKGLGANCGTNGNLSQLVDKVNALDVVTLNEKVSICGAPGHRECAKSKCGGALCSTFWGTKLCGGPSCNGSLPLGLDAKKEAAEAETAIGTLKDELEASRRKVALETLDLSDKLQDRINNKKEDVEREKQKAKDLLRLVQVYLRDEMVSPDDIEKMAQAVLNIQLPGTPDQIRSLIKDIKDLVSNTPDLKKDLSWLEEQTKIAQDLLQQALQLNHSLPPRPPSTNMYMSVCVDLLQVQQKLDDAEGALMSGRPPGELLGEIGALKNKTDLNREQALEAGRAADHALSTAGEAEAKFKELKEKNGKQNATDMASQLLKDITMEAEKLKEDVKRKLKQIEDLESRIQDSISSKNQKAKEVEDLLDAAEELRHNLTQKAMGYIDC</sequence>
<dbReference type="GeneTree" id="ENSGT00940000165244"/>
<dbReference type="GO" id="GO:0043259">
    <property type="term" value="C:laminin-10 complex"/>
    <property type="evidence" value="ECO:0007669"/>
    <property type="project" value="UniProtKB-ARBA"/>
</dbReference>
<keyword evidence="7" id="KW-0130">Cell adhesion</keyword>
<dbReference type="FunFam" id="2.10.25.10:FF:000083">
    <property type="entry name" value="Laminin subunit alpha"/>
    <property type="match status" value="1"/>
</dbReference>
<dbReference type="Ensembl" id="ENSGMOT00000000639.2">
    <property type="protein sequence ID" value="ENSGMOP00000000610.2"/>
    <property type="gene ID" value="ENSGMOG00000000586.2"/>
</dbReference>
<evidence type="ECO:0000256" key="10">
    <source>
        <dbReference type="ARBA" id="ARBA00023180"/>
    </source>
</evidence>
<dbReference type="PROSITE" id="PS50027">
    <property type="entry name" value="EGF_LAM_2"/>
    <property type="match status" value="9"/>
</dbReference>
<accession>A0A8C5F3I8</accession>
<keyword evidence="4 23" id="KW-0732">Signal</keyword>
<feature type="domain" description="Laminin EGF-like" evidence="24">
    <location>
        <begin position="390"/>
        <end position="441"/>
    </location>
</feature>
<evidence type="ECO:0000256" key="7">
    <source>
        <dbReference type="ARBA" id="ARBA00022889"/>
    </source>
</evidence>
<dbReference type="FunFam" id="2.60.120.260:FF:000010">
    <property type="entry name" value="Laminin subunit beta 1"/>
    <property type="match status" value="1"/>
</dbReference>
<keyword evidence="6" id="KW-0084">Basement membrane</keyword>
<feature type="coiled-coil region" evidence="22">
    <location>
        <begin position="1437"/>
        <end position="1493"/>
    </location>
</feature>
<dbReference type="Pfam" id="PF23219">
    <property type="entry name" value="LAMB1"/>
    <property type="match status" value="1"/>
</dbReference>
<protein>
    <recommendedName>
        <fullName evidence="13">Laminin subunit beta-1</fullName>
    </recommendedName>
    <alternativeName>
        <fullName evidence="16">Laminin B1 chain</fullName>
    </alternativeName>
    <alternativeName>
        <fullName evidence="14">Laminin-1 subunit beta</fullName>
    </alternativeName>
    <alternativeName>
        <fullName evidence="18">Laminin-10 subunit beta</fullName>
    </alternativeName>
    <alternativeName>
        <fullName evidence="15">Laminin-12 subunit beta</fullName>
    </alternativeName>
    <alternativeName>
        <fullName evidence="19">Laminin-2 subunit beta</fullName>
    </alternativeName>
    <alternativeName>
        <fullName evidence="17">Laminin-6 subunit beta</fullName>
    </alternativeName>
    <alternativeName>
        <fullName evidence="20">Laminin-8 subunit beta</fullName>
    </alternativeName>
</protein>
<feature type="disulfide bond" evidence="21">
    <location>
        <begin position="477"/>
        <end position="491"/>
    </location>
</feature>
<feature type="chain" id="PRO_5034572919" description="Laminin subunit beta-1" evidence="23">
    <location>
        <begin position="21"/>
        <end position="1737"/>
    </location>
</feature>
<dbReference type="Pfam" id="PF00055">
    <property type="entry name" value="Laminin_N"/>
    <property type="match status" value="1"/>
</dbReference>
<evidence type="ECO:0000256" key="21">
    <source>
        <dbReference type="PROSITE-ProRule" id="PRU00460"/>
    </source>
</evidence>
<evidence type="ECO:0000259" key="24">
    <source>
        <dbReference type="PROSITE" id="PS50027"/>
    </source>
</evidence>
<dbReference type="InterPro" id="IPR013015">
    <property type="entry name" value="Laminin_IV_B"/>
</dbReference>
<feature type="domain" description="Laminin EGF-like" evidence="24">
    <location>
        <begin position="860"/>
        <end position="905"/>
    </location>
</feature>
<evidence type="ECO:0000256" key="15">
    <source>
        <dbReference type="ARBA" id="ARBA00075415"/>
    </source>
</evidence>
<feature type="domain" description="Laminin EGF-like" evidence="24">
    <location>
        <begin position="260"/>
        <end position="326"/>
    </location>
</feature>
<dbReference type="InterPro" id="IPR000742">
    <property type="entry name" value="EGF"/>
</dbReference>
<dbReference type="SMART" id="SM00180">
    <property type="entry name" value="EGF_Lam"/>
    <property type="match status" value="12"/>
</dbReference>
<keyword evidence="8 22" id="KW-0175">Coiled coil</keyword>
<dbReference type="GO" id="GO:0009887">
    <property type="term" value="P:animal organ morphogenesis"/>
    <property type="evidence" value="ECO:0007669"/>
    <property type="project" value="TreeGrafter"/>
</dbReference>
<evidence type="ECO:0000256" key="17">
    <source>
        <dbReference type="ARBA" id="ARBA00076958"/>
    </source>
</evidence>
<dbReference type="SMART" id="SM00136">
    <property type="entry name" value="LamNT"/>
    <property type="match status" value="1"/>
</dbReference>
<evidence type="ECO:0000259" key="25">
    <source>
        <dbReference type="PROSITE" id="PS51116"/>
    </source>
</evidence>
<dbReference type="FunFam" id="2.10.25.10:FF:000011">
    <property type="entry name" value="Cadherin EGF LAG seven-pass G-type receptor"/>
    <property type="match status" value="1"/>
</dbReference>
<dbReference type="InterPro" id="IPR008211">
    <property type="entry name" value="Laminin_N"/>
</dbReference>
<dbReference type="InterPro" id="IPR056860">
    <property type="entry name" value="LAMB4_dom"/>
</dbReference>
<feature type="disulfide bond" evidence="21">
    <location>
        <begin position="1167"/>
        <end position="1176"/>
    </location>
</feature>
<dbReference type="PANTHER" id="PTHR10574:SF279">
    <property type="entry name" value="LAMININ SUBUNIT BETA 4"/>
    <property type="match status" value="1"/>
</dbReference>
<dbReference type="FunFam" id="2.10.25.10:FF:000084">
    <property type="entry name" value="Laminin subunit alpha 3"/>
    <property type="match status" value="1"/>
</dbReference>
<dbReference type="FunFam" id="2.10.25.10:FF:000135">
    <property type="entry name" value="Laminin subunit beta 4"/>
    <property type="match status" value="2"/>
</dbReference>
<reference evidence="27" key="1">
    <citation type="submission" date="2025-08" db="UniProtKB">
        <authorList>
            <consortium name="Ensembl"/>
        </authorList>
    </citation>
    <scope>IDENTIFICATION</scope>
</reference>
<dbReference type="GO" id="GO:0031175">
    <property type="term" value="P:neuron projection development"/>
    <property type="evidence" value="ECO:0007669"/>
    <property type="project" value="UniProtKB-ARBA"/>
</dbReference>
<dbReference type="PROSITE" id="PS01248">
    <property type="entry name" value="EGF_LAM_1"/>
    <property type="match status" value="4"/>
</dbReference>
<feature type="disulfide bond" evidence="21">
    <location>
        <begin position="412"/>
        <end position="421"/>
    </location>
</feature>
<dbReference type="InterPro" id="IPR050440">
    <property type="entry name" value="Laminin/Netrin_ECM"/>
</dbReference>
<evidence type="ECO:0000313" key="27">
    <source>
        <dbReference type="Ensembl" id="ENSGMOP00000000610.2"/>
    </source>
</evidence>
<feature type="disulfide bond" evidence="21">
    <location>
        <begin position="1094"/>
        <end position="1103"/>
    </location>
</feature>
<feature type="domain" description="Laminin EGF-like" evidence="24">
    <location>
        <begin position="442"/>
        <end position="493"/>
    </location>
</feature>
<dbReference type="Pfam" id="PF24999">
    <property type="entry name" value="LAMB4"/>
    <property type="match status" value="1"/>
</dbReference>
<feature type="disulfide bond" evidence="21">
    <location>
        <begin position="881"/>
        <end position="890"/>
    </location>
</feature>
<dbReference type="PROSITE" id="PS51116">
    <property type="entry name" value="LAMININ_IVB"/>
    <property type="match status" value="1"/>
</dbReference>
<feature type="domain" description="Laminin EGF-like" evidence="24">
    <location>
        <begin position="906"/>
        <end position="953"/>
    </location>
</feature>
<comment type="subunit">
    <text evidence="12">Laminin is a complex glycoprotein, consisting of three different polypeptide chains (alpha, beta, gamma), which are bound to each other by disulfide bonds into a cross-shaped molecule comprising one long and three short arms with globules at each end. Beta-1 is a subunit of laminin-1 (laminin-111 or EHS laminin), laminin-2 (laminin-211 or merosin), laminin-6 (laminin-311 or K-laminin), laminin-8 (laminin-411), laminin-10 (laminin-511) and laminin-12 (laminin-213). Interacts with ITGB1.</text>
</comment>
<evidence type="ECO:0000256" key="2">
    <source>
        <dbReference type="ARBA" id="ARBA00022525"/>
    </source>
</evidence>
<feature type="disulfide bond" evidence="21">
    <location>
        <begin position="925"/>
        <end position="934"/>
    </location>
</feature>
<evidence type="ECO:0000256" key="12">
    <source>
        <dbReference type="ARBA" id="ARBA00065312"/>
    </source>
</evidence>
<feature type="disulfide bond" evidence="21">
    <location>
        <begin position="292"/>
        <end position="301"/>
    </location>
</feature>
<dbReference type="GO" id="GO:0009888">
    <property type="term" value="P:tissue development"/>
    <property type="evidence" value="ECO:0007669"/>
    <property type="project" value="TreeGrafter"/>
</dbReference>
<feature type="disulfide bond" evidence="21">
    <location>
        <begin position="860"/>
        <end position="872"/>
    </location>
</feature>
<dbReference type="PRINTS" id="PR00011">
    <property type="entry name" value="EGFLAMININ"/>
</dbReference>
<evidence type="ECO:0000259" key="26">
    <source>
        <dbReference type="PROSITE" id="PS51117"/>
    </source>
</evidence>
<feature type="signal peptide" evidence="23">
    <location>
        <begin position="1"/>
        <end position="20"/>
    </location>
</feature>
<evidence type="ECO:0000256" key="16">
    <source>
        <dbReference type="ARBA" id="ARBA00076920"/>
    </source>
</evidence>
<feature type="domain" description="Laminin EGF-like" evidence="24">
    <location>
        <begin position="1013"/>
        <end position="1064"/>
    </location>
</feature>
<feature type="coiled-coil region" evidence="22">
    <location>
        <begin position="1637"/>
        <end position="1730"/>
    </location>
</feature>
<feature type="disulfide bond" evidence="21">
    <location>
        <begin position="1146"/>
        <end position="1158"/>
    </location>
</feature>
<evidence type="ECO:0000256" key="3">
    <source>
        <dbReference type="ARBA" id="ARBA00022530"/>
    </source>
</evidence>
<evidence type="ECO:0000256" key="14">
    <source>
        <dbReference type="ARBA" id="ARBA00075282"/>
    </source>
</evidence>
<dbReference type="Gene3D" id="2.10.25.10">
    <property type="entry name" value="Laminin"/>
    <property type="match status" value="10"/>
</dbReference>
<feature type="disulfide bond" evidence="21">
    <location>
        <begin position="833"/>
        <end position="842"/>
    </location>
</feature>
<reference evidence="27" key="2">
    <citation type="submission" date="2025-09" db="UniProtKB">
        <authorList>
            <consortium name="Ensembl"/>
        </authorList>
    </citation>
    <scope>IDENTIFICATION</scope>
</reference>
<feature type="disulfide bond" evidence="21">
    <location>
        <begin position="862"/>
        <end position="879"/>
    </location>
</feature>
<dbReference type="InterPro" id="IPR056558">
    <property type="entry name" value="LAMB1-4_helical"/>
</dbReference>
<evidence type="ECO:0000256" key="8">
    <source>
        <dbReference type="ARBA" id="ARBA00023054"/>
    </source>
</evidence>
<feature type="disulfide bond" evidence="21">
    <location>
        <begin position="814"/>
        <end position="831"/>
    </location>
</feature>
<evidence type="ECO:0000256" key="11">
    <source>
        <dbReference type="ARBA" id="ARBA00023292"/>
    </source>
</evidence>
<evidence type="ECO:0000256" key="20">
    <source>
        <dbReference type="ARBA" id="ARBA00083813"/>
    </source>
</evidence>
<dbReference type="FunFam" id="2.10.25.10:FF:000130">
    <property type="entry name" value="Laminin subunit beta 1"/>
    <property type="match status" value="1"/>
</dbReference>
<evidence type="ECO:0000256" key="13">
    <source>
        <dbReference type="ARBA" id="ARBA00071083"/>
    </source>
</evidence>
<dbReference type="GO" id="GO:0005737">
    <property type="term" value="C:cytoplasm"/>
    <property type="evidence" value="ECO:0007669"/>
    <property type="project" value="UniProtKB-ARBA"/>
</dbReference>
<evidence type="ECO:0000256" key="4">
    <source>
        <dbReference type="ARBA" id="ARBA00022729"/>
    </source>
</evidence>
<comment type="subcellular location">
    <subcellularLocation>
        <location evidence="1">Secreted</location>
        <location evidence="1">Extracellular space</location>
        <location evidence="1">Extracellular matrix</location>
        <location evidence="1">Basement membrane</location>
    </subcellularLocation>
</comment>
<dbReference type="GO" id="GO:0007155">
    <property type="term" value="P:cell adhesion"/>
    <property type="evidence" value="ECO:0007669"/>
    <property type="project" value="UniProtKB-KW"/>
</dbReference>
<dbReference type="Pfam" id="PF24973">
    <property type="entry name" value="EGF_LMN_ATRN"/>
    <property type="match status" value="1"/>
</dbReference>
<dbReference type="FunFam" id="2.170.300.10:FF:000001">
    <property type="entry name" value="Laminin subunit beta-1"/>
    <property type="match status" value="1"/>
</dbReference>
<feature type="disulfide bond" evidence="21">
    <location>
        <begin position="1148"/>
        <end position="1165"/>
    </location>
</feature>
<feature type="disulfide bond" evidence="21">
    <location>
        <begin position="812"/>
        <end position="824"/>
    </location>
</feature>
<feature type="domain" description="Laminin EGF-like" evidence="24">
    <location>
        <begin position="1146"/>
        <end position="1192"/>
    </location>
</feature>
<keyword evidence="10" id="KW-0325">Glycoprotein</keyword>
<feature type="domain" description="Laminin EGF-like" evidence="24">
    <location>
        <begin position="812"/>
        <end position="859"/>
    </location>
</feature>
<keyword evidence="3" id="KW-0272">Extracellular matrix</keyword>
<evidence type="ECO:0000256" key="6">
    <source>
        <dbReference type="ARBA" id="ARBA00022869"/>
    </source>
</evidence>
<comment type="caution">
    <text evidence="21">Lacks conserved residue(s) required for the propagation of feature annotation.</text>
</comment>
<dbReference type="InterPro" id="IPR002049">
    <property type="entry name" value="LE_dom"/>
</dbReference>
<name>A0A8C5F3I8_GADMO</name>
<dbReference type="Gene3D" id="2.60.120.260">
    <property type="entry name" value="Galactose-binding domain-like"/>
    <property type="match status" value="1"/>
</dbReference>
<feature type="domain" description="Laminin IV type B" evidence="25">
    <location>
        <begin position="533"/>
        <end position="807"/>
    </location>
</feature>
<evidence type="ECO:0000256" key="1">
    <source>
        <dbReference type="ARBA" id="ARBA00004302"/>
    </source>
</evidence>
<dbReference type="Gene3D" id="2.170.300.10">
    <property type="entry name" value="Tie2 ligand-binding domain superfamily"/>
    <property type="match status" value="1"/>
</dbReference>
<dbReference type="SUPFAM" id="SSF57196">
    <property type="entry name" value="EGF/Laminin"/>
    <property type="match status" value="11"/>
</dbReference>